<accession>A0A2N5TTJ7</accession>
<organism evidence="2 3">
    <name type="scientific">Puccinia coronata f. sp. avenae</name>
    <dbReference type="NCBI Taxonomy" id="200324"/>
    <lineage>
        <taxon>Eukaryota</taxon>
        <taxon>Fungi</taxon>
        <taxon>Dikarya</taxon>
        <taxon>Basidiomycota</taxon>
        <taxon>Pucciniomycotina</taxon>
        <taxon>Pucciniomycetes</taxon>
        <taxon>Pucciniales</taxon>
        <taxon>Pucciniaceae</taxon>
        <taxon>Puccinia</taxon>
    </lineage>
</organism>
<evidence type="ECO:0000256" key="1">
    <source>
        <dbReference type="SAM" id="MobiDB-lite"/>
    </source>
</evidence>
<name>A0A2N5TTJ7_9BASI</name>
<proteinExistence type="predicted"/>
<gene>
    <name evidence="2" type="ORF">PCANC_25189</name>
</gene>
<feature type="region of interest" description="Disordered" evidence="1">
    <location>
        <begin position="1"/>
        <end position="93"/>
    </location>
</feature>
<evidence type="ECO:0000313" key="3">
    <source>
        <dbReference type="Proteomes" id="UP000235388"/>
    </source>
</evidence>
<dbReference type="Proteomes" id="UP000235388">
    <property type="component" value="Unassembled WGS sequence"/>
</dbReference>
<evidence type="ECO:0000313" key="2">
    <source>
        <dbReference type="EMBL" id="PLW28810.1"/>
    </source>
</evidence>
<sequence length="157" mass="17317">MPPPPPHSGAQANQTVYWTPGWPEPSCTTPNGTVYTPAPRGTELPAPPSGATIPSGDGLLLCSGAPRPPAISSFHPRNQGYSGPPQHRGNHPYRQPFQRNWQRLPDPISSMMEMGNFLMRAEQVMGCMQRLRNRGGRGYRASNRGNNQFHHPLNFPQ</sequence>
<reference evidence="2 3" key="1">
    <citation type="submission" date="2017-11" db="EMBL/GenBank/DDBJ databases">
        <title>De novo assembly and phasing of dikaryotic genomes from two isolates of Puccinia coronata f. sp. avenae, the causal agent of oat crown rust.</title>
        <authorList>
            <person name="Miller M.E."/>
            <person name="Zhang Y."/>
            <person name="Omidvar V."/>
            <person name="Sperschneider J."/>
            <person name="Schwessinger B."/>
            <person name="Raley C."/>
            <person name="Palmer J.M."/>
            <person name="Garnica D."/>
            <person name="Upadhyaya N."/>
            <person name="Rathjen J."/>
            <person name="Taylor J.M."/>
            <person name="Park R.F."/>
            <person name="Dodds P.N."/>
            <person name="Hirsch C.D."/>
            <person name="Kianian S.F."/>
            <person name="Figueroa M."/>
        </authorList>
    </citation>
    <scope>NUCLEOTIDE SEQUENCE [LARGE SCALE GENOMIC DNA]</scope>
    <source>
        <strain evidence="2">12NC29</strain>
    </source>
</reference>
<keyword evidence="3" id="KW-1185">Reference proteome</keyword>
<dbReference type="AlphaFoldDB" id="A0A2N5TTJ7"/>
<dbReference type="EMBL" id="PGCJ01000431">
    <property type="protein sequence ID" value="PLW28810.1"/>
    <property type="molecule type" value="Genomic_DNA"/>
</dbReference>
<comment type="caution">
    <text evidence="2">The sequence shown here is derived from an EMBL/GenBank/DDBJ whole genome shotgun (WGS) entry which is preliminary data.</text>
</comment>
<protein>
    <submittedName>
        <fullName evidence="2">Uncharacterized protein</fullName>
    </submittedName>
</protein>